<reference evidence="9 10" key="1">
    <citation type="submission" date="2016-05" db="EMBL/GenBank/DDBJ databases">
        <title>A degradative enzymes factory behind the ericoid mycorrhizal symbiosis.</title>
        <authorList>
            <consortium name="DOE Joint Genome Institute"/>
            <person name="Martino E."/>
            <person name="Morin E."/>
            <person name="Grelet G."/>
            <person name="Kuo A."/>
            <person name="Kohler A."/>
            <person name="Daghino S."/>
            <person name="Barry K."/>
            <person name="Choi C."/>
            <person name="Cichocki N."/>
            <person name="Clum A."/>
            <person name="Copeland A."/>
            <person name="Hainaut M."/>
            <person name="Haridas S."/>
            <person name="Labutti K."/>
            <person name="Lindquist E."/>
            <person name="Lipzen A."/>
            <person name="Khouja H.-R."/>
            <person name="Murat C."/>
            <person name="Ohm R."/>
            <person name="Olson A."/>
            <person name="Spatafora J."/>
            <person name="Veneault-Fourrey C."/>
            <person name="Henrissat B."/>
            <person name="Grigoriev I."/>
            <person name="Martin F."/>
            <person name="Perotto S."/>
        </authorList>
    </citation>
    <scope>NUCLEOTIDE SEQUENCE [LARGE SCALE GENOMIC DNA]</scope>
    <source>
        <strain evidence="9 10">UAMH 7357</strain>
    </source>
</reference>
<feature type="transmembrane region" description="Helical" evidence="7">
    <location>
        <begin position="257"/>
        <end position="277"/>
    </location>
</feature>
<dbReference type="GO" id="GO:0016020">
    <property type="term" value="C:membrane"/>
    <property type="evidence" value="ECO:0007669"/>
    <property type="project" value="UniProtKB-SubCell"/>
</dbReference>
<dbReference type="InterPro" id="IPR020846">
    <property type="entry name" value="MFS_dom"/>
</dbReference>
<dbReference type="SUPFAM" id="SSF103473">
    <property type="entry name" value="MFS general substrate transporter"/>
    <property type="match status" value="1"/>
</dbReference>
<feature type="compositionally biased region" description="Basic and acidic residues" evidence="6">
    <location>
        <begin position="12"/>
        <end position="47"/>
    </location>
</feature>
<dbReference type="Pfam" id="PF07690">
    <property type="entry name" value="MFS_1"/>
    <property type="match status" value="1"/>
</dbReference>
<keyword evidence="4 7" id="KW-1133">Transmembrane helix</keyword>
<feature type="transmembrane region" description="Helical" evidence="7">
    <location>
        <begin position="283"/>
        <end position="303"/>
    </location>
</feature>
<keyword evidence="5 7" id="KW-0472">Membrane</keyword>
<feature type="region of interest" description="Disordered" evidence="6">
    <location>
        <begin position="73"/>
        <end position="108"/>
    </location>
</feature>
<protein>
    <submittedName>
        <fullName evidence="9">MFS general substrate transporter</fullName>
    </submittedName>
</protein>
<evidence type="ECO:0000256" key="7">
    <source>
        <dbReference type="SAM" id="Phobius"/>
    </source>
</evidence>
<feature type="transmembrane region" description="Helical" evidence="7">
    <location>
        <begin position="222"/>
        <end position="245"/>
    </location>
</feature>
<dbReference type="Proteomes" id="UP000235672">
    <property type="component" value="Unassembled WGS sequence"/>
</dbReference>
<evidence type="ECO:0000313" key="10">
    <source>
        <dbReference type="Proteomes" id="UP000235672"/>
    </source>
</evidence>
<dbReference type="InterPro" id="IPR011701">
    <property type="entry name" value="MFS"/>
</dbReference>
<dbReference type="OrthoDB" id="5296287at2759"/>
<evidence type="ECO:0000256" key="6">
    <source>
        <dbReference type="SAM" id="MobiDB-lite"/>
    </source>
</evidence>
<sequence>MMGSGPAISKEAPTHESDHTRRPSHPERQLSDLEKETLAAYEGHDADIPSNEGYVLDERGELKRKQSIALSQKAAKKSIETNGNGAKDVEKAGGDVSTEEDDSNIVWWDGPDDPANPLNFKPWMKIVNIALVSAICFVTPLGSSMFAPGVPELMKEFKSDNVELASFVVSVYVLGFAVGPLFFAPLSEIYGRLPLYYICNFCFFACNIGCALAPSLNFLVGFRFLAGVFGSAPLTNGGGTIADLVTQEKRGKAMSGFVMGPMIGPIIGPVAGGFLSQAKGWRWTFWVLTMLSGLFGLLSAVFMRETYAAVIIQRKTDRLRKETGNMELRSKLDVGLSPKDFFLHSIIRPTKMLVRSPIVFLLAIYVGVIYGYLYLLFTTFTPVFEETYHFSAGIVGLTFLGLGIGSLVGVAFFAWSTDRVFKARKEAMEAAGEEVADGAAMQPEARLQALLPAYALIPCGLFIYGWTAQYKVQFMVPILATVLIGIGNIAVFMCVSLYLIDAFAFYAASALAANTVIRSIMGAVLPLCGQKMYDTLGLGWGNSLLGFIGLGLLPVPWAILKWGEFLRKKYEMKNL</sequence>
<gene>
    <name evidence="9" type="ORF">NA56DRAFT_669147</name>
</gene>
<evidence type="ECO:0000256" key="2">
    <source>
        <dbReference type="ARBA" id="ARBA00008335"/>
    </source>
</evidence>
<name>A0A2J6QEM1_9HELO</name>
<feature type="transmembrane region" description="Helical" evidence="7">
    <location>
        <begin position="164"/>
        <end position="183"/>
    </location>
</feature>
<comment type="subcellular location">
    <subcellularLocation>
        <location evidence="1">Membrane</location>
        <topology evidence="1">Multi-pass membrane protein</topology>
    </subcellularLocation>
</comment>
<feature type="region of interest" description="Disordered" evidence="6">
    <location>
        <begin position="1"/>
        <end position="59"/>
    </location>
</feature>
<dbReference type="AlphaFoldDB" id="A0A2J6QEM1"/>
<evidence type="ECO:0000256" key="1">
    <source>
        <dbReference type="ARBA" id="ARBA00004141"/>
    </source>
</evidence>
<dbReference type="PANTHER" id="PTHR23502:SF68">
    <property type="entry name" value="MULTIDRUG TRANSPORTER, PUTATIVE (AFU_ORTHOLOGUE AFUA_3G01120)-RELATED"/>
    <property type="match status" value="1"/>
</dbReference>
<feature type="transmembrane region" description="Helical" evidence="7">
    <location>
        <begin position="195"/>
        <end position="216"/>
    </location>
</feature>
<feature type="transmembrane region" description="Helical" evidence="7">
    <location>
        <begin position="389"/>
        <end position="415"/>
    </location>
</feature>
<feature type="transmembrane region" description="Helical" evidence="7">
    <location>
        <begin position="474"/>
        <end position="498"/>
    </location>
</feature>
<feature type="transmembrane region" description="Helical" evidence="7">
    <location>
        <begin position="539"/>
        <end position="560"/>
    </location>
</feature>
<feature type="transmembrane region" description="Helical" evidence="7">
    <location>
        <begin position="358"/>
        <end position="377"/>
    </location>
</feature>
<feature type="transmembrane region" description="Helical" evidence="7">
    <location>
        <begin position="505"/>
        <end position="527"/>
    </location>
</feature>
<dbReference type="PROSITE" id="PS50850">
    <property type="entry name" value="MFS"/>
    <property type="match status" value="1"/>
</dbReference>
<keyword evidence="3 7" id="KW-0812">Transmembrane</keyword>
<evidence type="ECO:0000256" key="5">
    <source>
        <dbReference type="ARBA" id="ARBA00023136"/>
    </source>
</evidence>
<accession>A0A2J6QEM1</accession>
<evidence type="ECO:0000259" key="8">
    <source>
        <dbReference type="PROSITE" id="PS50850"/>
    </source>
</evidence>
<keyword evidence="10" id="KW-1185">Reference proteome</keyword>
<dbReference type="PANTHER" id="PTHR23502">
    <property type="entry name" value="MAJOR FACILITATOR SUPERFAMILY"/>
    <property type="match status" value="1"/>
</dbReference>
<dbReference type="CDD" id="cd17323">
    <property type="entry name" value="MFS_Tpo1_MDR_like"/>
    <property type="match status" value="1"/>
</dbReference>
<proteinExistence type="inferred from homology"/>
<feature type="domain" description="Major facilitator superfamily (MFS) profile" evidence="8">
    <location>
        <begin position="128"/>
        <end position="569"/>
    </location>
</feature>
<comment type="similarity">
    <text evidence="2">Belongs to the major facilitator superfamily.</text>
</comment>
<evidence type="ECO:0000256" key="3">
    <source>
        <dbReference type="ARBA" id="ARBA00022692"/>
    </source>
</evidence>
<evidence type="ECO:0000256" key="4">
    <source>
        <dbReference type="ARBA" id="ARBA00022989"/>
    </source>
</evidence>
<evidence type="ECO:0000313" key="9">
    <source>
        <dbReference type="EMBL" id="PMD24697.1"/>
    </source>
</evidence>
<feature type="transmembrane region" description="Helical" evidence="7">
    <location>
        <begin position="449"/>
        <end position="468"/>
    </location>
</feature>
<dbReference type="EMBL" id="KZ613472">
    <property type="protein sequence ID" value="PMD24697.1"/>
    <property type="molecule type" value="Genomic_DNA"/>
</dbReference>
<dbReference type="FunFam" id="1.20.1250.20:FF:000011">
    <property type="entry name" value="MFS multidrug transporter, putative"/>
    <property type="match status" value="1"/>
</dbReference>
<dbReference type="InterPro" id="IPR036259">
    <property type="entry name" value="MFS_trans_sf"/>
</dbReference>
<organism evidence="9 10">
    <name type="scientific">Hyaloscypha hepaticicola</name>
    <dbReference type="NCBI Taxonomy" id="2082293"/>
    <lineage>
        <taxon>Eukaryota</taxon>
        <taxon>Fungi</taxon>
        <taxon>Dikarya</taxon>
        <taxon>Ascomycota</taxon>
        <taxon>Pezizomycotina</taxon>
        <taxon>Leotiomycetes</taxon>
        <taxon>Helotiales</taxon>
        <taxon>Hyaloscyphaceae</taxon>
        <taxon>Hyaloscypha</taxon>
    </lineage>
</organism>
<dbReference type="STRING" id="1745343.A0A2J6QEM1"/>
<dbReference type="Gene3D" id="1.20.1250.20">
    <property type="entry name" value="MFS general substrate transporter like domains"/>
    <property type="match status" value="1"/>
</dbReference>
<feature type="transmembrane region" description="Helical" evidence="7">
    <location>
        <begin position="126"/>
        <end position="144"/>
    </location>
</feature>
<dbReference type="GO" id="GO:0022857">
    <property type="term" value="F:transmembrane transporter activity"/>
    <property type="evidence" value="ECO:0007669"/>
    <property type="project" value="InterPro"/>
</dbReference>